<dbReference type="CDD" id="cd00093">
    <property type="entry name" value="HTH_XRE"/>
    <property type="match status" value="1"/>
</dbReference>
<dbReference type="InterPro" id="IPR001387">
    <property type="entry name" value="Cro/C1-type_HTH"/>
</dbReference>
<feature type="domain" description="HTH cro/C1-type" evidence="1">
    <location>
        <begin position="23"/>
        <end position="67"/>
    </location>
</feature>
<dbReference type="InterPro" id="IPR010982">
    <property type="entry name" value="Lambda_DNA-bd_dom_sf"/>
</dbReference>
<dbReference type="GO" id="GO:0003677">
    <property type="term" value="F:DNA binding"/>
    <property type="evidence" value="ECO:0007669"/>
    <property type="project" value="InterPro"/>
</dbReference>
<gene>
    <name evidence="2" type="ORF">UFOVP62_31</name>
</gene>
<dbReference type="Gene3D" id="1.10.260.40">
    <property type="entry name" value="lambda repressor-like DNA-binding domains"/>
    <property type="match status" value="1"/>
</dbReference>
<name>A0A6J5KUY8_9CAUD</name>
<organism evidence="2">
    <name type="scientific">uncultured Caudovirales phage</name>
    <dbReference type="NCBI Taxonomy" id="2100421"/>
    <lineage>
        <taxon>Viruses</taxon>
        <taxon>Duplodnaviria</taxon>
        <taxon>Heunggongvirae</taxon>
        <taxon>Uroviricota</taxon>
        <taxon>Caudoviricetes</taxon>
        <taxon>Peduoviridae</taxon>
        <taxon>Maltschvirus</taxon>
        <taxon>Maltschvirus maltsch</taxon>
    </lineage>
</organism>
<protein>
    <submittedName>
        <fullName evidence="2">HTH_XRE domain containing protein</fullName>
    </submittedName>
</protein>
<evidence type="ECO:0000313" key="2">
    <source>
        <dbReference type="EMBL" id="CAB4124777.1"/>
    </source>
</evidence>
<dbReference type="EMBL" id="LR796182">
    <property type="protein sequence ID" value="CAB4124777.1"/>
    <property type="molecule type" value="Genomic_DNA"/>
</dbReference>
<proteinExistence type="predicted"/>
<sequence length="131" mass="14267">MVTKNTDLKWIRDGLAQRNYIAKDLAKAFEISESSISRWLNGQESTDLPLSRAVTLAQMLGITLDEVAKGLGVMGKRVAPPITAAESTRAPRPQPNSMNLVMIEGGNVRLSLVQDTTPMKAMEVMKVLAIS</sequence>
<accession>A0A6J5KUY8</accession>
<dbReference type="Pfam" id="PF01381">
    <property type="entry name" value="HTH_3"/>
    <property type="match status" value="1"/>
</dbReference>
<reference evidence="2" key="1">
    <citation type="submission" date="2020-04" db="EMBL/GenBank/DDBJ databases">
        <authorList>
            <person name="Chiriac C."/>
            <person name="Salcher M."/>
            <person name="Ghai R."/>
            <person name="Kavagutti S V."/>
        </authorList>
    </citation>
    <scope>NUCLEOTIDE SEQUENCE</scope>
</reference>
<dbReference type="SUPFAM" id="SSF47413">
    <property type="entry name" value="lambda repressor-like DNA-binding domains"/>
    <property type="match status" value="1"/>
</dbReference>
<dbReference type="SMART" id="SM00530">
    <property type="entry name" value="HTH_XRE"/>
    <property type="match status" value="1"/>
</dbReference>
<dbReference type="PROSITE" id="PS50943">
    <property type="entry name" value="HTH_CROC1"/>
    <property type="match status" value="1"/>
</dbReference>
<evidence type="ECO:0000259" key="1">
    <source>
        <dbReference type="PROSITE" id="PS50943"/>
    </source>
</evidence>